<sequence length="141" mass="16040">MPNVNQRLRKVDDRLSRIDRRLGFLQTRLYFRPIGQDWIEVQINSAVDLGVTPRNLKSGEEVSAHRYSCQVNRRWLDLYSATEGGWAIAPDGINKLDCELEGQSIKDADTFGTLDFRIAQAITVEFPPIPPVTIPPPFPYV</sequence>
<organism evidence="1 2">
    <name type="scientific">Drouetiella hepatica Uher 2000/2452</name>
    <dbReference type="NCBI Taxonomy" id="904376"/>
    <lineage>
        <taxon>Bacteria</taxon>
        <taxon>Bacillati</taxon>
        <taxon>Cyanobacteriota</taxon>
        <taxon>Cyanophyceae</taxon>
        <taxon>Oculatellales</taxon>
        <taxon>Oculatellaceae</taxon>
        <taxon>Drouetiella</taxon>
    </lineage>
</organism>
<dbReference type="AlphaFoldDB" id="A0A951UPL7"/>
<evidence type="ECO:0000313" key="2">
    <source>
        <dbReference type="Proteomes" id="UP000757435"/>
    </source>
</evidence>
<dbReference type="EMBL" id="JAHHHD010000028">
    <property type="protein sequence ID" value="MBW4660964.1"/>
    <property type="molecule type" value="Genomic_DNA"/>
</dbReference>
<protein>
    <submittedName>
        <fullName evidence="1">Uncharacterized protein</fullName>
    </submittedName>
</protein>
<reference evidence="1" key="1">
    <citation type="submission" date="2021-05" db="EMBL/GenBank/DDBJ databases">
        <authorList>
            <person name="Pietrasiak N."/>
            <person name="Ward R."/>
            <person name="Stajich J.E."/>
            <person name="Kurbessoian T."/>
        </authorList>
    </citation>
    <scope>NUCLEOTIDE SEQUENCE</scope>
    <source>
        <strain evidence="1">UHER 2000/2452</strain>
    </source>
</reference>
<evidence type="ECO:0000313" key="1">
    <source>
        <dbReference type="EMBL" id="MBW4660964.1"/>
    </source>
</evidence>
<dbReference type="Proteomes" id="UP000757435">
    <property type="component" value="Unassembled WGS sequence"/>
</dbReference>
<proteinExistence type="predicted"/>
<name>A0A951UPL7_9CYAN</name>
<reference evidence="1" key="2">
    <citation type="journal article" date="2022" name="Microbiol. Resour. Announc.">
        <title>Metagenome Sequencing to Explore Phylogenomics of Terrestrial Cyanobacteria.</title>
        <authorList>
            <person name="Ward R.D."/>
            <person name="Stajich J.E."/>
            <person name="Johansen J.R."/>
            <person name="Huntemann M."/>
            <person name="Clum A."/>
            <person name="Foster B."/>
            <person name="Foster B."/>
            <person name="Roux S."/>
            <person name="Palaniappan K."/>
            <person name="Varghese N."/>
            <person name="Mukherjee S."/>
            <person name="Reddy T.B.K."/>
            <person name="Daum C."/>
            <person name="Copeland A."/>
            <person name="Chen I.A."/>
            <person name="Ivanova N.N."/>
            <person name="Kyrpides N.C."/>
            <person name="Shapiro N."/>
            <person name="Eloe-Fadrosh E.A."/>
            <person name="Pietrasiak N."/>
        </authorList>
    </citation>
    <scope>NUCLEOTIDE SEQUENCE</scope>
    <source>
        <strain evidence="1">UHER 2000/2452</strain>
    </source>
</reference>
<comment type="caution">
    <text evidence="1">The sequence shown here is derived from an EMBL/GenBank/DDBJ whole genome shotgun (WGS) entry which is preliminary data.</text>
</comment>
<accession>A0A951UPL7</accession>
<gene>
    <name evidence="1" type="ORF">KME15_19995</name>
</gene>